<accession>A0AAV7NAF1</accession>
<dbReference type="Proteomes" id="UP001066276">
    <property type="component" value="Chromosome 8"/>
</dbReference>
<dbReference type="EMBL" id="JANPWB010000012">
    <property type="protein sequence ID" value="KAJ1112149.1"/>
    <property type="molecule type" value="Genomic_DNA"/>
</dbReference>
<protein>
    <submittedName>
        <fullName evidence="2">Uncharacterized protein</fullName>
    </submittedName>
</protein>
<dbReference type="AlphaFoldDB" id="A0AAV7NAF1"/>
<feature type="compositionally biased region" description="Polar residues" evidence="1">
    <location>
        <begin position="36"/>
        <end position="45"/>
    </location>
</feature>
<keyword evidence="3" id="KW-1185">Reference proteome</keyword>
<evidence type="ECO:0000313" key="2">
    <source>
        <dbReference type="EMBL" id="KAJ1112149.1"/>
    </source>
</evidence>
<sequence>MTLVRSGQEKRAQRRATHQASQWADLCGRSGAGPPGSNSELTAETQQPAQNCAYCGGLKRVTRALVSELLGFCPDKTQETETCTEGGDIPHSSAIAEQGGDL</sequence>
<comment type="caution">
    <text evidence="2">The sequence shown here is derived from an EMBL/GenBank/DDBJ whole genome shotgun (WGS) entry which is preliminary data.</text>
</comment>
<feature type="region of interest" description="Disordered" evidence="1">
    <location>
        <begin position="1"/>
        <end position="45"/>
    </location>
</feature>
<organism evidence="2 3">
    <name type="scientific">Pleurodeles waltl</name>
    <name type="common">Iberian ribbed newt</name>
    <dbReference type="NCBI Taxonomy" id="8319"/>
    <lineage>
        <taxon>Eukaryota</taxon>
        <taxon>Metazoa</taxon>
        <taxon>Chordata</taxon>
        <taxon>Craniata</taxon>
        <taxon>Vertebrata</taxon>
        <taxon>Euteleostomi</taxon>
        <taxon>Amphibia</taxon>
        <taxon>Batrachia</taxon>
        <taxon>Caudata</taxon>
        <taxon>Salamandroidea</taxon>
        <taxon>Salamandridae</taxon>
        <taxon>Pleurodelinae</taxon>
        <taxon>Pleurodeles</taxon>
    </lineage>
</organism>
<evidence type="ECO:0000313" key="3">
    <source>
        <dbReference type="Proteomes" id="UP001066276"/>
    </source>
</evidence>
<reference evidence="2" key="1">
    <citation type="journal article" date="2022" name="bioRxiv">
        <title>Sequencing and chromosome-scale assembly of the giantPleurodeles waltlgenome.</title>
        <authorList>
            <person name="Brown T."/>
            <person name="Elewa A."/>
            <person name="Iarovenko S."/>
            <person name="Subramanian E."/>
            <person name="Araus A.J."/>
            <person name="Petzold A."/>
            <person name="Susuki M."/>
            <person name="Suzuki K.-i.T."/>
            <person name="Hayashi T."/>
            <person name="Toyoda A."/>
            <person name="Oliveira C."/>
            <person name="Osipova E."/>
            <person name="Leigh N.D."/>
            <person name="Simon A."/>
            <person name="Yun M.H."/>
        </authorList>
    </citation>
    <scope>NUCLEOTIDE SEQUENCE</scope>
    <source>
        <strain evidence="2">20211129_DDA</strain>
        <tissue evidence="2">Liver</tissue>
    </source>
</reference>
<feature type="region of interest" description="Disordered" evidence="1">
    <location>
        <begin position="79"/>
        <end position="102"/>
    </location>
</feature>
<name>A0AAV7NAF1_PLEWA</name>
<proteinExistence type="predicted"/>
<gene>
    <name evidence="2" type="ORF">NDU88_000417</name>
</gene>
<evidence type="ECO:0000256" key="1">
    <source>
        <dbReference type="SAM" id="MobiDB-lite"/>
    </source>
</evidence>